<evidence type="ECO:0000313" key="6">
    <source>
        <dbReference type="EMBL" id="CCF01114.1"/>
    </source>
</evidence>
<proteinExistence type="predicted"/>
<dbReference type="InterPro" id="IPR008920">
    <property type="entry name" value="TF_FadR/GntR_C"/>
</dbReference>
<keyword evidence="3" id="KW-0804">Transcription</keyword>
<gene>
    <name evidence="6" type="ordered locus">SFHH103_06656</name>
</gene>
<dbReference type="SMART" id="SM00895">
    <property type="entry name" value="FCD"/>
    <property type="match status" value="1"/>
</dbReference>
<dbReference type="InterPro" id="IPR036388">
    <property type="entry name" value="WH-like_DNA-bd_sf"/>
</dbReference>
<dbReference type="InterPro" id="IPR036390">
    <property type="entry name" value="WH_DNA-bd_sf"/>
</dbReference>
<dbReference type="Pfam" id="PF00392">
    <property type="entry name" value="GntR"/>
    <property type="match status" value="1"/>
</dbReference>
<dbReference type="RefSeq" id="WP_014332744.1">
    <property type="nucleotide sequence ID" value="NC_016815.1"/>
</dbReference>
<dbReference type="HOGENOM" id="CLU_017584_5_0_5"/>
<organism evidence="6 7">
    <name type="scientific">Sinorhizobium fredii (strain HH103)</name>
    <dbReference type="NCBI Taxonomy" id="1117943"/>
    <lineage>
        <taxon>Bacteria</taxon>
        <taxon>Pseudomonadati</taxon>
        <taxon>Pseudomonadota</taxon>
        <taxon>Alphaproteobacteria</taxon>
        <taxon>Hyphomicrobiales</taxon>
        <taxon>Rhizobiaceae</taxon>
        <taxon>Sinorhizobium/Ensifer group</taxon>
        <taxon>Sinorhizobium</taxon>
    </lineage>
</organism>
<evidence type="ECO:0000256" key="4">
    <source>
        <dbReference type="SAM" id="MobiDB-lite"/>
    </source>
</evidence>
<dbReference type="EMBL" id="HE616899">
    <property type="protein sequence ID" value="CCF01114.1"/>
    <property type="molecule type" value="Genomic_DNA"/>
</dbReference>
<feature type="region of interest" description="Disordered" evidence="4">
    <location>
        <begin position="1"/>
        <end position="22"/>
    </location>
</feature>
<dbReference type="SUPFAM" id="SSF46785">
    <property type="entry name" value="Winged helix' DNA-binding domain"/>
    <property type="match status" value="1"/>
</dbReference>
<dbReference type="Gene3D" id="1.10.10.10">
    <property type="entry name" value="Winged helix-like DNA-binding domain superfamily/Winged helix DNA-binding domain"/>
    <property type="match status" value="1"/>
</dbReference>
<dbReference type="InterPro" id="IPR011711">
    <property type="entry name" value="GntR_C"/>
</dbReference>
<keyword evidence="2" id="KW-0238">DNA-binding</keyword>
<name>G9AJ82_SINF1</name>
<dbReference type="Proteomes" id="UP000007735">
    <property type="component" value="Plasmid pSfHH103e"/>
</dbReference>
<dbReference type="SUPFAM" id="SSF48008">
    <property type="entry name" value="GntR ligand-binding domain-like"/>
    <property type="match status" value="1"/>
</dbReference>
<accession>G9AJ82</accession>
<dbReference type="AlphaFoldDB" id="G9AJ82"/>
<protein>
    <submittedName>
        <fullName evidence="6">Transcriptional regulator</fullName>
    </submittedName>
</protein>
<evidence type="ECO:0000256" key="3">
    <source>
        <dbReference type="ARBA" id="ARBA00023163"/>
    </source>
</evidence>
<feature type="domain" description="HTH gntR-type" evidence="5">
    <location>
        <begin position="20"/>
        <end position="87"/>
    </location>
</feature>
<keyword evidence="6" id="KW-0614">Plasmid</keyword>
<evidence type="ECO:0000313" key="7">
    <source>
        <dbReference type="Proteomes" id="UP000007735"/>
    </source>
</evidence>
<evidence type="ECO:0000256" key="2">
    <source>
        <dbReference type="ARBA" id="ARBA00023125"/>
    </source>
</evidence>
<geneLocation type="plasmid" evidence="6 7">
    <name>pSfHH103e</name>
</geneLocation>
<dbReference type="GO" id="GO:0003700">
    <property type="term" value="F:DNA-binding transcription factor activity"/>
    <property type="evidence" value="ECO:0007669"/>
    <property type="project" value="InterPro"/>
</dbReference>
<dbReference type="InterPro" id="IPR000524">
    <property type="entry name" value="Tscrpt_reg_HTH_GntR"/>
</dbReference>
<dbReference type="Gene3D" id="1.20.120.530">
    <property type="entry name" value="GntR ligand-binding domain-like"/>
    <property type="match status" value="1"/>
</dbReference>
<keyword evidence="1" id="KW-0805">Transcription regulation</keyword>
<dbReference type="GO" id="GO:0003677">
    <property type="term" value="F:DNA binding"/>
    <property type="evidence" value="ECO:0007669"/>
    <property type="project" value="UniProtKB-KW"/>
</dbReference>
<dbReference type="Pfam" id="PF07729">
    <property type="entry name" value="FCD"/>
    <property type="match status" value="1"/>
</dbReference>
<evidence type="ECO:0000259" key="5">
    <source>
        <dbReference type="PROSITE" id="PS50949"/>
    </source>
</evidence>
<dbReference type="SMART" id="SM00345">
    <property type="entry name" value="HTH_GNTR"/>
    <property type="match status" value="1"/>
</dbReference>
<sequence length="246" mass="27390">MHFANKTPPAARTGQKKDAAMTSEEMHEALFKAITEHQILPGTKLPEEELAEAFGVSRTRIRELLQRLSYLGIVKTPRHRSAYVAKPSEADARDVFQARRVLESGMIPYVIKRFNDKDEDDLRKLLRLEHDALNSKNRNRAISCSGQFHIRLCQVINNKTLLETLRVLVSQTSLILAVYPPSGRSSCDCEHHATLMDRIVARDVGGAVAALVHDLDAVEQSTFFTHARGKTTSLKAILSLNPPSGA</sequence>
<dbReference type="PANTHER" id="PTHR43537:SF53">
    <property type="entry name" value="HTH-TYPE TRANSCRIPTIONAL REPRESSOR NANR"/>
    <property type="match status" value="1"/>
</dbReference>
<dbReference type="PROSITE" id="PS50949">
    <property type="entry name" value="HTH_GNTR"/>
    <property type="match status" value="1"/>
</dbReference>
<reference evidence="6 7" key="1">
    <citation type="journal article" date="2012" name="J. Bacteriol.">
        <title>Genome sequence of the soybean symbiont Sinorhizobium fredii HH103.</title>
        <authorList>
            <person name="Weidner S."/>
            <person name="Becker A."/>
            <person name="Bonilla I."/>
            <person name="Jaenicke S."/>
            <person name="Lloret J."/>
            <person name="Margaret I."/>
            <person name="Puhler A."/>
            <person name="Ruiz-Sainz J.E."/>
            <person name="Schneiker-Bekel S."/>
            <person name="Szczepanowski R."/>
            <person name="Vinardell J.M."/>
            <person name="Zehner S."/>
            <person name="Gottfert M."/>
        </authorList>
    </citation>
    <scope>NUCLEOTIDE SEQUENCE [LARGE SCALE GENOMIC DNA]</scope>
    <source>
        <strain evidence="6 7">HH103</strain>
        <plasmid evidence="7">pSfHH103e</plasmid>
    </source>
</reference>
<evidence type="ECO:0000256" key="1">
    <source>
        <dbReference type="ARBA" id="ARBA00023015"/>
    </source>
</evidence>
<dbReference type="KEGG" id="sfh:SFHH103_06656"/>
<dbReference type="PANTHER" id="PTHR43537">
    <property type="entry name" value="TRANSCRIPTIONAL REGULATOR, GNTR FAMILY"/>
    <property type="match status" value="1"/>
</dbReference>